<dbReference type="EMBL" id="DF968181">
    <property type="protein sequence ID" value="GAP41321.1"/>
    <property type="molecule type" value="Genomic_DNA"/>
</dbReference>
<dbReference type="Proteomes" id="UP000053370">
    <property type="component" value="Unassembled WGS sequence"/>
</dbReference>
<evidence type="ECO:0008006" key="4">
    <source>
        <dbReference type="Google" id="ProtNLM"/>
    </source>
</evidence>
<feature type="transmembrane region" description="Helical" evidence="1">
    <location>
        <begin position="118"/>
        <end position="139"/>
    </location>
</feature>
<name>A0A0S7BXH6_9CHLR</name>
<dbReference type="Pfam" id="PF13197">
    <property type="entry name" value="DUF4013"/>
    <property type="match status" value="1"/>
</dbReference>
<feature type="transmembrane region" description="Helical" evidence="1">
    <location>
        <begin position="76"/>
        <end position="98"/>
    </location>
</feature>
<keyword evidence="1" id="KW-1133">Transmembrane helix</keyword>
<keyword evidence="1" id="KW-0812">Transmembrane</keyword>
<dbReference type="AlphaFoldDB" id="A0A0S7BXH6"/>
<feature type="transmembrane region" description="Helical" evidence="1">
    <location>
        <begin position="20"/>
        <end position="41"/>
    </location>
</feature>
<evidence type="ECO:0000313" key="3">
    <source>
        <dbReference type="Proteomes" id="UP000053370"/>
    </source>
</evidence>
<dbReference type="InterPro" id="IPR025098">
    <property type="entry name" value="DUF4013"/>
</dbReference>
<gene>
    <name evidence="2" type="ORF">ATC1_131306</name>
</gene>
<accession>A0A0S7BXH6</accession>
<dbReference type="STRING" id="1678840.ATC1_131306"/>
<reference evidence="2" key="1">
    <citation type="journal article" date="2015" name="Genome Announc.">
        <title>Draft Genome Sequence of Anaerolineae Strain TC1, a Novel Isolate from a Methanogenic Wastewater Treatment System.</title>
        <authorList>
            <person name="Matsuura N."/>
            <person name="Tourlousse D.M."/>
            <person name="Sun L."/>
            <person name="Toyonaga M."/>
            <person name="Kuroda K."/>
            <person name="Ohashi A."/>
            <person name="Cruz R."/>
            <person name="Yamaguchi T."/>
            <person name="Sekiguchi Y."/>
        </authorList>
    </citation>
    <scope>NUCLEOTIDE SEQUENCE [LARGE SCALE GENOMIC DNA]</scope>
    <source>
        <strain evidence="2">TC1</strain>
    </source>
</reference>
<keyword evidence="3" id="KW-1185">Reference proteome</keyword>
<organism evidence="2">
    <name type="scientific">Flexilinea flocculi</name>
    <dbReference type="NCBI Taxonomy" id="1678840"/>
    <lineage>
        <taxon>Bacteria</taxon>
        <taxon>Bacillati</taxon>
        <taxon>Chloroflexota</taxon>
        <taxon>Anaerolineae</taxon>
        <taxon>Anaerolineales</taxon>
        <taxon>Anaerolineaceae</taxon>
        <taxon>Flexilinea</taxon>
    </lineage>
</organism>
<feature type="transmembrane region" description="Helical" evidence="1">
    <location>
        <begin position="160"/>
        <end position="178"/>
    </location>
</feature>
<dbReference type="RefSeq" id="WP_172667782.1">
    <property type="nucleotide sequence ID" value="NZ_DF968181.1"/>
</dbReference>
<proteinExistence type="predicted"/>
<protein>
    <recommendedName>
        <fullName evidence="4">DUF4013 domain-containing protein</fullName>
    </recommendedName>
</protein>
<sequence>MDFTRAITFVFHERDWIKKLFIEGIISIIPFAGFVHLIGWASEIAKRVSRFDSELIPNPATWKYFSNGIKLLISGLVYYIPWLLITLILKIFSWTWAFVFSGGFEKFGIHLFVFLNDIWNFLYFFLFLFILPVIIQLFLENEKIRETFNFKSVYLRIKRNKQTYVTLFVSLIVSFIIASFGLSIFYIGILFTIPYAAAFFSNLLGQTNQII</sequence>
<keyword evidence="1" id="KW-0472">Membrane</keyword>
<evidence type="ECO:0000256" key="1">
    <source>
        <dbReference type="SAM" id="Phobius"/>
    </source>
</evidence>
<evidence type="ECO:0000313" key="2">
    <source>
        <dbReference type="EMBL" id="GAP41321.1"/>
    </source>
</evidence>